<accession>A0ABS8NNS4</accession>
<protein>
    <recommendedName>
        <fullName evidence="6">NolW-like domain-containing protein</fullName>
    </recommendedName>
</protein>
<feature type="domain" description="NolW-like" evidence="6">
    <location>
        <begin position="400"/>
        <end position="457"/>
    </location>
</feature>
<proteinExistence type="predicted"/>
<evidence type="ECO:0000256" key="5">
    <source>
        <dbReference type="SAM" id="SignalP"/>
    </source>
</evidence>
<sequence>MVLPRSIAVQITIVLLSLGSAHAQSGSAVGSGGSESQTPKQTSQSFRFTFQDAPWPDVLAQFAEWSGLTLDLTDTPPGDFSYYDNRSHSTKEAIDILNGYLLPRGHVLLQRDQFLVCLKTDNPMLANLIPTISVEQLDQYGENNLLRVIVPLEKIDAETAAEEVRGVLGPFGEATALESSRSVVLQGFGSGLRQSLDILRISRPPVTDDKLEFRSYEIVHLLVADAEKQVRNLFGVKGPAMARNVSGARSEIERSRYYRERGGRGGRDDENQSAPPIPLLEKVAMNMQISSLDRTNTLLVTATPEGLALVEEVLQSIDVPNGQTGRDWAASSEPDLRVYGMISANEGEVAKTIDVLMPGVIVNEDSRQDTIHVYGTDEQHQEVERLIRILDINEGGSRTVEVIPLRRSNPSAAANFLNELFANADRDERPSIQAELASRSVIVRGTENQVEEVRAALMKLGESGRAGSIAGRGPGIRRVQVGSSNARSIAEAARQVFSDGPSNQPQIRIVVPGQHSPDRDPATSDPPEQSTDEWSMPNQDMLHRSIPAETAPQTSGLLEHETAYEQSRDADTLIGTTYVALPSSNEKRSKVQVIVDGDELIISSGDPGALQAVEGTIRELARQMPARKTWTVFYLRVAEASKAATQLTDLIYEPNSAGLTSGVFLADTSSDSIRIVPDKRTNSLLINGTAEQLVSAERFLEIIDATEVPGSFIDRKPHAIKVEYANVNEIAELIRTLYKDYLVDPAAERARAARSSRRGRDNDDDDDDRRERDERPVVSSDQNDSPGIRLTLAVDEQTQEILVACNDQLFEEIQTVVKERDTAASQNQPVVQTIDLPPGTEAEVLRALQIIGADVTTTDASSTDLFSRRITNDRSGRRDDERRRER</sequence>
<dbReference type="PANTHER" id="PTHR30332:SF24">
    <property type="entry name" value="SECRETIN GSPD-RELATED"/>
    <property type="match status" value="1"/>
</dbReference>
<dbReference type="InterPro" id="IPR050810">
    <property type="entry name" value="Bact_Secretion_Sys_Channel"/>
</dbReference>
<evidence type="ECO:0000256" key="2">
    <source>
        <dbReference type="ARBA" id="ARBA00022729"/>
    </source>
</evidence>
<dbReference type="InterPro" id="IPR038591">
    <property type="entry name" value="NolW-like_sf"/>
</dbReference>
<feature type="chain" id="PRO_5045758447" description="NolW-like domain-containing protein" evidence="5">
    <location>
        <begin position="24"/>
        <end position="886"/>
    </location>
</feature>
<name>A0ABS8NNS4_9BACT</name>
<feature type="compositionally biased region" description="Polar residues" evidence="4">
    <location>
        <begin position="526"/>
        <end position="535"/>
    </location>
</feature>
<feature type="signal peptide" evidence="5">
    <location>
        <begin position="1"/>
        <end position="23"/>
    </location>
</feature>
<feature type="region of interest" description="Disordered" evidence="4">
    <location>
        <begin position="496"/>
        <end position="535"/>
    </location>
</feature>
<evidence type="ECO:0000313" key="7">
    <source>
        <dbReference type="EMBL" id="MCC9644587.1"/>
    </source>
</evidence>
<evidence type="ECO:0000259" key="6">
    <source>
        <dbReference type="Pfam" id="PF03958"/>
    </source>
</evidence>
<dbReference type="Gene3D" id="3.30.1370.120">
    <property type="match status" value="3"/>
</dbReference>
<evidence type="ECO:0000313" key="8">
    <source>
        <dbReference type="Proteomes" id="UP001430306"/>
    </source>
</evidence>
<dbReference type="Pfam" id="PF03958">
    <property type="entry name" value="Secretin_N"/>
    <property type="match status" value="2"/>
</dbReference>
<keyword evidence="2 5" id="KW-0732">Signal</keyword>
<evidence type="ECO:0000256" key="3">
    <source>
        <dbReference type="ARBA" id="ARBA00023136"/>
    </source>
</evidence>
<feature type="compositionally biased region" description="Basic and acidic residues" evidence="4">
    <location>
        <begin position="256"/>
        <end position="270"/>
    </location>
</feature>
<gene>
    <name evidence="7" type="ORF">LOC71_20120</name>
</gene>
<dbReference type="EMBL" id="JAJKFW010000057">
    <property type="protein sequence ID" value="MCC9644587.1"/>
    <property type="molecule type" value="Genomic_DNA"/>
</dbReference>
<dbReference type="RefSeq" id="WP_230276303.1">
    <property type="nucleotide sequence ID" value="NZ_JAJKFW010000057.1"/>
</dbReference>
<evidence type="ECO:0000256" key="1">
    <source>
        <dbReference type="ARBA" id="ARBA00004370"/>
    </source>
</evidence>
<feature type="region of interest" description="Disordered" evidence="4">
    <location>
        <begin position="858"/>
        <end position="886"/>
    </location>
</feature>
<keyword evidence="3" id="KW-0472">Membrane</keyword>
<evidence type="ECO:0000256" key="4">
    <source>
        <dbReference type="SAM" id="MobiDB-lite"/>
    </source>
</evidence>
<keyword evidence="8" id="KW-1185">Reference proteome</keyword>
<feature type="region of interest" description="Disordered" evidence="4">
    <location>
        <begin position="750"/>
        <end position="789"/>
    </location>
</feature>
<dbReference type="InterPro" id="IPR005644">
    <property type="entry name" value="NolW-like"/>
</dbReference>
<reference evidence="7" key="1">
    <citation type="submission" date="2021-11" db="EMBL/GenBank/DDBJ databases">
        <title>Genome sequence.</title>
        <authorList>
            <person name="Sun Q."/>
        </authorList>
    </citation>
    <scope>NUCLEOTIDE SEQUENCE</scope>
    <source>
        <strain evidence="7">JC740</strain>
    </source>
</reference>
<dbReference type="Proteomes" id="UP001430306">
    <property type="component" value="Unassembled WGS sequence"/>
</dbReference>
<feature type="region of interest" description="Disordered" evidence="4">
    <location>
        <begin position="256"/>
        <end position="275"/>
    </location>
</feature>
<feature type="domain" description="NolW-like" evidence="6">
    <location>
        <begin position="632"/>
        <end position="704"/>
    </location>
</feature>
<feature type="compositionally biased region" description="Basic and acidic residues" evidence="4">
    <location>
        <begin position="866"/>
        <end position="886"/>
    </location>
</feature>
<organism evidence="7 8">
    <name type="scientific">Rhodopirellula halodulae</name>
    <dbReference type="NCBI Taxonomy" id="2894198"/>
    <lineage>
        <taxon>Bacteria</taxon>
        <taxon>Pseudomonadati</taxon>
        <taxon>Planctomycetota</taxon>
        <taxon>Planctomycetia</taxon>
        <taxon>Pirellulales</taxon>
        <taxon>Pirellulaceae</taxon>
        <taxon>Rhodopirellula</taxon>
    </lineage>
</organism>
<comment type="subcellular location">
    <subcellularLocation>
        <location evidence="1">Membrane</location>
    </subcellularLocation>
</comment>
<comment type="caution">
    <text evidence="7">The sequence shown here is derived from an EMBL/GenBank/DDBJ whole genome shotgun (WGS) entry which is preliminary data.</text>
</comment>
<dbReference type="PANTHER" id="PTHR30332">
    <property type="entry name" value="PROBABLE GENERAL SECRETION PATHWAY PROTEIN D"/>
    <property type="match status" value="1"/>
</dbReference>